<sequence length="191" mass="21270">MSSFRHGLCGCFDDCGVALITYFCPCYAFGKNAEAVGDSCCLCGCAYLFCPIILGCIMRGKLREKQDIPGGCCSDLLTHFFCHMCALCQEGQELWPGLLLVQDHLLLDAVNSTLLVFNLLPRFEFASFTLHLVQLLLRLSLLYLAIVLLFNASQLFLAFPFFILCRRRIKASVSKSLRSVRCPECSTGNIN</sequence>
<dbReference type="PANTHER" id="PTHR15907">
    <property type="entry name" value="DUF614 FAMILY PROTEIN-RELATED"/>
    <property type="match status" value="1"/>
</dbReference>
<organism evidence="3 4">
    <name type="scientific">Macrostomum lignano</name>
    <dbReference type="NCBI Taxonomy" id="282301"/>
    <lineage>
        <taxon>Eukaryota</taxon>
        <taxon>Metazoa</taxon>
        <taxon>Spiralia</taxon>
        <taxon>Lophotrochozoa</taxon>
        <taxon>Platyhelminthes</taxon>
        <taxon>Rhabditophora</taxon>
        <taxon>Macrostomorpha</taxon>
        <taxon>Macrostomida</taxon>
        <taxon>Macrostomidae</taxon>
        <taxon>Macrostomum</taxon>
    </lineage>
</organism>
<name>A0A1I8IGI4_9PLAT</name>
<reference evidence="4" key="1">
    <citation type="submission" date="2016-11" db="UniProtKB">
        <authorList>
            <consortium name="WormBaseParasite"/>
        </authorList>
    </citation>
    <scope>IDENTIFICATION</scope>
</reference>
<accession>A0A1I8IGI4</accession>
<keyword evidence="2" id="KW-0812">Transmembrane</keyword>
<dbReference type="NCBIfam" id="TIGR01571">
    <property type="entry name" value="A_thal_Cys_rich"/>
    <property type="match status" value="1"/>
</dbReference>
<evidence type="ECO:0000256" key="2">
    <source>
        <dbReference type="SAM" id="Phobius"/>
    </source>
</evidence>
<protein>
    <submittedName>
        <fullName evidence="4">Cell number regulator 5</fullName>
    </submittedName>
</protein>
<dbReference type="Pfam" id="PF04749">
    <property type="entry name" value="PLAC8"/>
    <property type="match status" value="1"/>
</dbReference>
<proteinExistence type="inferred from homology"/>
<comment type="similarity">
    <text evidence="1">Belongs to the cornifelin family.</text>
</comment>
<dbReference type="WBParaSite" id="maker-uti_cns_0012479-snap-gene-0.12-mRNA-1">
    <property type="protein sequence ID" value="maker-uti_cns_0012479-snap-gene-0.12-mRNA-1"/>
    <property type="gene ID" value="maker-uti_cns_0012479-snap-gene-0.12"/>
</dbReference>
<feature type="transmembrane region" description="Helical" evidence="2">
    <location>
        <begin position="141"/>
        <end position="165"/>
    </location>
</feature>
<dbReference type="AlphaFoldDB" id="A0A1I8IGI4"/>
<dbReference type="InterPro" id="IPR006461">
    <property type="entry name" value="PLAC_motif_containing"/>
</dbReference>
<evidence type="ECO:0000313" key="3">
    <source>
        <dbReference type="Proteomes" id="UP000095280"/>
    </source>
</evidence>
<keyword evidence="2" id="KW-1133">Transmembrane helix</keyword>
<keyword evidence="2" id="KW-0472">Membrane</keyword>
<evidence type="ECO:0000256" key="1">
    <source>
        <dbReference type="ARBA" id="ARBA00009024"/>
    </source>
</evidence>
<dbReference type="Proteomes" id="UP000095280">
    <property type="component" value="Unplaced"/>
</dbReference>
<keyword evidence="3" id="KW-1185">Reference proteome</keyword>
<evidence type="ECO:0000313" key="4">
    <source>
        <dbReference type="WBParaSite" id="maker-uti_cns_0012479-snap-gene-0.12-mRNA-1"/>
    </source>
</evidence>